<feature type="transmembrane region" description="Helical" evidence="1">
    <location>
        <begin position="111"/>
        <end position="132"/>
    </location>
</feature>
<dbReference type="Proteomes" id="UP000558015">
    <property type="component" value="Unassembled WGS sequence"/>
</dbReference>
<gene>
    <name evidence="3" type="ORF">HNP93_001632</name>
</gene>
<dbReference type="GO" id="GO:0015099">
    <property type="term" value="F:nickel cation transmembrane transporter activity"/>
    <property type="evidence" value="ECO:0007669"/>
    <property type="project" value="TreeGrafter"/>
</dbReference>
<dbReference type="GO" id="GO:0005886">
    <property type="term" value="C:plasma membrane"/>
    <property type="evidence" value="ECO:0007669"/>
    <property type="project" value="UniProtKB-SubCell"/>
</dbReference>
<dbReference type="GO" id="GO:0046583">
    <property type="term" value="F:monoatomic cation efflux transmembrane transporter activity"/>
    <property type="evidence" value="ECO:0007669"/>
    <property type="project" value="TreeGrafter"/>
</dbReference>
<feature type="transmembrane region" description="Helical" evidence="1">
    <location>
        <begin position="144"/>
        <end position="166"/>
    </location>
</feature>
<feature type="transmembrane region" description="Helical" evidence="1">
    <location>
        <begin position="41"/>
        <end position="66"/>
    </location>
</feature>
<dbReference type="InterPro" id="IPR039447">
    <property type="entry name" value="UreH-like_TM_dom"/>
</dbReference>
<evidence type="ECO:0000259" key="2">
    <source>
        <dbReference type="Pfam" id="PF13386"/>
    </source>
</evidence>
<feature type="domain" description="Urease accessory protein UreH-like transmembrane" evidence="2">
    <location>
        <begin position="58"/>
        <end position="198"/>
    </location>
</feature>
<feature type="transmembrane region" description="Helical" evidence="1">
    <location>
        <begin position="78"/>
        <end position="99"/>
    </location>
</feature>
<accession>A0A7J9P6V2</accession>
<name>A0A7J9P6V2_METMI</name>
<dbReference type="Pfam" id="PF13386">
    <property type="entry name" value="DsbD_2"/>
    <property type="match status" value="1"/>
</dbReference>
<protein>
    <submittedName>
        <fullName evidence="3">ABC-type nickel/cobalt efflux system permease component RcnA</fullName>
    </submittedName>
</protein>
<dbReference type="RefSeq" id="WP_181493724.1">
    <property type="nucleotide sequence ID" value="NZ_JACDUN010000001.1"/>
</dbReference>
<dbReference type="InterPro" id="IPR051224">
    <property type="entry name" value="NiCoT_RcnA"/>
</dbReference>
<dbReference type="AlphaFoldDB" id="A0A7J9P6V2"/>
<dbReference type="PANTHER" id="PTHR40659">
    <property type="entry name" value="NICKEL/COBALT EFFLUX SYSTEM RCNA"/>
    <property type="match status" value="1"/>
</dbReference>
<feature type="transmembrane region" description="Helical" evidence="1">
    <location>
        <begin position="186"/>
        <end position="204"/>
    </location>
</feature>
<keyword evidence="1" id="KW-0472">Membrane</keyword>
<keyword evidence="1" id="KW-0812">Transmembrane</keyword>
<proteinExistence type="predicted"/>
<evidence type="ECO:0000313" key="4">
    <source>
        <dbReference type="Proteomes" id="UP000558015"/>
    </source>
</evidence>
<dbReference type="GO" id="GO:0006824">
    <property type="term" value="P:cobalt ion transport"/>
    <property type="evidence" value="ECO:0007669"/>
    <property type="project" value="UniProtKB-KW"/>
</dbReference>
<evidence type="ECO:0000256" key="1">
    <source>
        <dbReference type="SAM" id="Phobius"/>
    </source>
</evidence>
<reference evidence="3 4" key="1">
    <citation type="submission" date="2020-07" db="EMBL/GenBank/DDBJ databases">
        <title>Genomic Encyclopedia of Type Strains, Phase IV (KMG-V): Genome sequencing to study the core and pangenomes of soil and plant-associated prokaryotes.</title>
        <authorList>
            <person name="Whitman W."/>
        </authorList>
    </citation>
    <scope>NUCLEOTIDE SEQUENCE [LARGE SCALE GENOMIC DNA]</scope>
    <source>
        <strain evidence="3 4">C12</strain>
    </source>
</reference>
<dbReference type="EMBL" id="JACDUN010000001">
    <property type="protein sequence ID" value="MBA2858931.1"/>
    <property type="molecule type" value="Genomic_DNA"/>
</dbReference>
<comment type="caution">
    <text evidence="3">The sequence shown here is derived from an EMBL/GenBank/DDBJ whole genome shotgun (WGS) entry which is preliminary data.</text>
</comment>
<organism evidence="3 4">
    <name type="scientific">Methanococcus maripaludis</name>
    <name type="common">Methanococcus deltae</name>
    <dbReference type="NCBI Taxonomy" id="39152"/>
    <lineage>
        <taxon>Archaea</taxon>
        <taxon>Methanobacteriati</taxon>
        <taxon>Methanobacteriota</taxon>
        <taxon>Methanomada group</taxon>
        <taxon>Methanococci</taxon>
        <taxon>Methanococcales</taxon>
        <taxon>Methanococcaceae</taxon>
        <taxon>Methanococcus</taxon>
    </lineage>
</organism>
<sequence length="208" mass="22683">MDYIIGFSAFLLGAMHALEPGHGKSVMAAYVIGTNANIKETLTLGSTILFSHVSIILLLGLFSIYLVKYLNIEYVNTVMEILGGVILLLVGVWIVKSYYFPHQHNIDTNKGALAIGLSAGLVPCPAALAVLLFSISNNAIFDGLYYVIVFSIGLAISIALFSVLFVKSKNFLEKYMKNEYVNRLPLISGAIIILFGLWNISAPIRGIH</sequence>
<dbReference type="GO" id="GO:0010045">
    <property type="term" value="P:response to nickel cation"/>
    <property type="evidence" value="ECO:0007669"/>
    <property type="project" value="TreeGrafter"/>
</dbReference>
<keyword evidence="1" id="KW-1133">Transmembrane helix</keyword>
<dbReference type="PANTHER" id="PTHR40659:SF1">
    <property type="entry name" value="NICKEL_COBALT EFFLUX SYSTEM RCNA"/>
    <property type="match status" value="1"/>
</dbReference>
<dbReference type="GO" id="GO:0032025">
    <property type="term" value="P:response to cobalt ion"/>
    <property type="evidence" value="ECO:0007669"/>
    <property type="project" value="TreeGrafter"/>
</dbReference>
<evidence type="ECO:0000313" key="3">
    <source>
        <dbReference type="EMBL" id="MBA2858931.1"/>
    </source>
</evidence>